<dbReference type="InterPro" id="IPR002545">
    <property type="entry name" value="CheW-lke_dom"/>
</dbReference>
<evidence type="ECO:0000313" key="3">
    <source>
        <dbReference type="Proteomes" id="UP000243376"/>
    </source>
</evidence>
<organism evidence="2 3">
    <name type="scientific">Chloroflexus aggregans</name>
    <dbReference type="NCBI Taxonomy" id="152260"/>
    <lineage>
        <taxon>Bacteria</taxon>
        <taxon>Bacillati</taxon>
        <taxon>Chloroflexota</taxon>
        <taxon>Chloroflexia</taxon>
        <taxon>Chloroflexales</taxon>
        <taxon>Chloroflexineae</taxon>
        <taxon>Chloroflexaceae</taxon>
        <taxon>Chloroflexus</taxon>
    </lineage>
</organism>
<accession>A0A2J6X2X0</accession>
<comment type="caution">
    <text evidence="2">The sequence shown here is derived from an EMBL/GenBank/DDBJ whole genome shotgun (WGS) entry which is preliminary data.</text>
</comment>
<dbReference type="GO" id="GO:0007165">
    <property type="term" value="P:signal transduction"/>
    <property type="evidence" value="ECO:0007669"/>
    <property type="project" value="InterPro"/>
</dbReference>
<proteinExistence type="predicted"/>
<dbReference type="EMBL" id="PNIQ01000725">
    <property type="protein sequence ID" value="PMP78536.1"/>
    <property type="molecule type" value="Genomic_DNA"/>
</dbReference>
<dbReference type="SUPFAM" id="SSF50341">
    <property type="entry name" value="CheW-like"/>
    <property type="match status" value="1"/>
</dbReference>
<protein>
    <submittedName>
        <fullName evidence="2">Chemotaxis protein CheW</fullName>
    </submittedName>
</protein>
<feature type="non-terminal residue" evidence="2">
    <location>
        <position position="36"/>
    </location>
</feature>
<dbReference type="PROSITE" id="PS50851">
    <property type="entry name" value="CHEW"/>
    <property type="match status" value="1"/>
</dbReference>
<name>A0A2J6X2X0_9CHLR</name>
<dbReference type="GO" id="GO:0006935">
    <property type="term" value="P:chemotaxis"/>
    <property type="evidence" value="ECO:0007669"/>
    <property type="project" value="InterPro"/>
</dbReference>
<sequence length="36" mass="4258">MQPSTQTVSYKEYLLFRLANELYALPGKAVREVVRW</sequence>
<evidence type="ECO:0000313" key="2">
    <source>
        <dbReference type="EMBL" id="PMP78536.1"/>
    </source>
</evidence>
<feature type="domain" description="CheW-like" evidence="1">
    <location>
        <begin position="10"/>
        <end position="36"/>
    </location>
</feature>
<dbReference type="Proteomes" id="UP000243376">
    <property type="component" value="Unassembled WGS sequence"/>
</dbReference>
<evidence type="ECO:0000259" key="1">
    <source>
        <dbReference type="PROSITE" id="PS50851"/>
    </source>
</evidence>
<dbReference type="InterPro" id="IPR036061">
    <property type="entry name" value="CheW-like_dom_sf"/>
</dbReference>
<reference evidence="2 3" key="1">
    <citation type="submission" date="2018-01" db="EMBL/GenBank/DDBJ databases">
        <title>Metagenomic assembled genomes from two thermal pools in the Uzon Caldera, Kamchatka, Russia.</title>
        <authorList>
            <person name="Wilkins L."/>
            <person name="Ettinger C."/>
        </authorList>
    </citation>
    <scope>NUCLEOTIDE SEQUENCE [LARGE SCALE GENOMIC DNA]</scope>
    <source>
        <strain evidence="2">ZAV-02</strain>
    </source>
</reference>
<dbReference type="AlphaFoldDB" id="A0A2J6X2X0"/>
<gene>
    <name evidence="2" type="ORF">C0184_10835</name>
</gene>